<proteinExistence type="predicted"/>
<keyword evidence="9" id="KW-1185">Reference proteome</keyword>
<name>A0ABQ9MX61_HEVBR</name>
<protein>
    <recommendedName>
        <fullName evidence="7">Late embryogenesis abundant protein LEA-2 subgroup domain-containing protein</fullName>
    </recommendedName>
</protein>
<feature type="compositionally biased region" description="Basic and acidic residues" evidence="5">
    <location>
        <begin position="7"/>
        <end position="16"/>
    </location>
</feature>
<reference evidence="8" key="1">
    <citation type="journal article" date="2023" name="Plant Biotechnol. J.">
        <title>Chromosome-level wild Hevea brasiliensis genome provides new tools for genomic-assisted breeding and valuable loci to elevate rubber yield.</title>
        <authorList>
            <person name="Cheng H."/>
            <person name="Song X."/>
            <person name="Hu Y."/>
            <person name="Wu T."/>
            <person name="Yang Q."/>
            <person name="An Z."/>
            <person name="Feng S."/>
            <person name="Deng Z."/>
            <person name="Wu W."/>
            <person name="Zeng X."/>
            <person name="Tu M."/>
            <person name="Wang X."/>
            <person name="Huang H."/>
        </authorList>
    </citation>
    <scope>NUCLEOTIDE SEQUENCE</scope>
    <source>
        <strain evidence="8">MT/VB/25A 57/8</strain>
    </source>
</reference>
<feature type="region of interest" description="Disordered" evidence="5">
    <location>
        <begin position="1"/>
        <end position="46"/>
    </location>
</feature>
<evidence type="ECO:0000256" key="5">
    <source>
        <dbReference type="SAM" id="MobiDB-lite"/>
    </source>
</evidence>
<dbReference type="PANTHER" id="PTHR31234">
    <property type="entry name" value="LATE EMBRYOGENESIS ABUNDANT (LEA) HYDROXYPROLINE-RICH GLYCOPROTEIN FAMILY"/>
    <property type="match status" value="1"/>
</dbReference>
<evidence type="ECO:0000256" key="3">
    <source>
        <dbReference type="ARBA" id="ARBA00022989"/>
    </source>
</evidence>
<evidence type="ECO:0000256" key="6">
    <source>
        <dbReference type="SAM" id="Phobius"/>
    </source>
</evidence>
<dbReference type="InterPro" id="IPR004864">
    <property type="entry name" value="LEA_2"/>
</dbReference>
<gene>
    <name evidence="8" type="ORF">P3X46_004277</name>
</gene>
<feature type="domain" description="Late embryogenesis abundant protein LEA-2 subgroup" evidence="7">
    <location>
        <begin position="161"/>
        <end position="270"/>
    </location>
</feature>
<keyword evidence="3 6" id="KW-1133">Transmembrane helix</keyword>
<evidence type="ECO:0000256" key="4">
    <source>
        <dbReference type="ARBA" id="ARBA00023136"/>
    </source>
</evidence>
<feature type="transmembrane region" description="Helical" evidence="6">
    <location>
        <begin position="103"/>
        <end position="129"/>
    </location>
</feature>
<sequence length="298" mass="32803">MASSQSDQDHQPRKESGQASSDGNDPSPAGHPQATGYSPTMGYPPPMGYPPGQYSGYPPPGQPAGYPGYNNGYNNNYPYAQAPPASYYHPQAMHPPQPQVSGLVRGIIAGLFFLVIFMCLSSLIVWLILRPAIPAFHVDTFTVSNFNATSPSFTAKWDANIKVDNPNTKLKVYFDQIEVYMYYDEDNLLATSFATPFLLETKQSTVMQAKLASNNSDHSQAGVGSWVVERMAEDRNSSSGKLTFNLRIALWTTFKSGSWWARHVTIRVYCENLEVGFEGETGNGKLINNKSSDCIVFA</sequence>
<comment type="subcellular location">
    <subcellularLocation>
        <location evidence="1">Membrane</location>
        <topology evidence="1">Single-pass membrane protein</topology>
    </subcellularLocation>
</comment>
<evidence type="ECO:0000256" key="2">
    <source>
        <dbReference type="ARBA" id="ARBA00022692"/>
    </source>
</evidence>
<keyword evidence="4 6" id="KW-0472">Membrane</keyword>
<accession>A0ABQ9MX61</accession>
<evidence type="ECO:0000259" key="7">
    <source>
        <dbReference type="Pfam" id="PF03168"/>
    </source>
</evidence>
<evidence type="ECO:0000313" key="8">
    <source>
        <dbReference type="EMBL" id="KAJ9184563.1"/>
    </source>
</evidence>
<dbReference type="InterPro" id="IPR044839">
    <property type="entry name" value="NDR1-like"/>
</dbReference>
<evidence type="ECO:0000256" key="1">
    <source>
        <dbReference type="ARBA" id="ARBA00004167"/>
    </source>
</evidence>
<dbReference type="Proteomes" id="UP001174677">
    <property type="component" value="Chromosome 3"/>
</dbReference>
<comment type="caution">
    <text evidence="8">The sequence shown here is derived from an EMBL/GenBank/DDBJ whole genome shotgun (WGS) entry which is preliminary data.</text>
</comment>
<dbReference type="Pfam" id="PF03168">
    <property type="entry name" value="LEA_2"/>
    <property type="match status" value="1"/>
</dbReference>
<keyword evidence="2 6" id="KW-0812">Transmembrane</keyword>
<dbReference type="PANTHER" id="PTHR31234:SF55">
    <property type="entry name" value="LATE EMBRYOGENESIS ABUNDANT (LEA) HYDROXYPROLINE-RICH GLYCOPROTEIN FAMILY"/>
    <property type="match status" value="1"/>
</dbReference>
<evidence type="ECO:0000313" key="9">
    <source>
        <dbReference type="Proteomes" id="UP001174677"/>
    </source>
</evidence>
<organism evidence="8 9">
    <name type="scientific">Hevea brasiliensis</name>
    <name type="common">Para rubber tree</name>
    <name type="synonym">Siphonia brasiliensis</name>
    <dbReference type="NCBI Taxonomy" id="3981"/>
    <lineage>
        <taxon>Eukaryota</taxon>
        <taxon>Viridiplantae</taxon>
        <taxon>Streptophyta</taxon>
        <taxon>Embryophyta</taxon>
        <taxon>Tracheophyta</taxon>
        <taxon>Spermatophyta</taxon>
        <taxon>Magnoliopsida</taxon>
        <taxon>eudicotyledons</taxon>
        <taxon>Gunneridae</taxon>
        <taxon>Pentapetalae</taxon>
        <taxon>rosids</taxon>
        <taxon>fabids</taxon>
        <taxon>Malpighiales</taxon>
        <taxon>Euphorbiaceae</taxon>
        <taxon>Crotonoideae</taxon>
        <taxon>Micrandreae</taxon>
        <taxon>Hevea</taxon>
    </lineage>
</organism>
<dbReference type="EMBL" id="JARPOI010000003">
    <property type="protein sequence ID" value="KAJ9184563.1"/>
    <property type="molecule type" value="Genomic_DNA"/>
</dbReference>